<organism evidence="1 2">
    <name type="scientific">Sphingobacterium lactis</name>
    <dbReference type="NCBI Taxonomy" id="797291"/>
    <lineage>
        <taxon>Bacteria</taxon>
        <taxon>Pseudomonadati</taxon>
        <taxon>Bacteroidota</taxon>
        <taxon>Sphingobacteriia</taxon>
        <taxon>Sphingobacteriales</taxon>
        <taxon>Sphingobacteriaceae</taxon>
        <taxon>Sphingobacterium</taxon>
    </lineage>
</organism>
<dbReference type="AlphaFoldDB" id="A0A1H6BH04"/>
<dbReference type="EMBL" id="FNUT01000010">
    <property type="protein sequence ID" value="SEG60038.1"/>
    <property type="molecule type" value="Genomic_DNA"/>
</dbReference>
<evidence type="ECO:0000313" key="1">
    <source>
        <dbReference type="EMBL" id="SEG60038.1"/>
    </source>
</evidence>
<keyword evidence="2" id="KW-1185">Reference proteome</keyword>
<dbReference type="Proteomes" id="UP000236731">
    <property type="component" value="Unassembled WGS sequence"/>
</dbReference>
<dbReference type="OrthoDB" id="713548at2"/>
<dbReference type="RefSeq" id="WP_103907230.1">
    <property type="nucleotide sequence ID" value="NZ_CP049246.1"/>
</dbReference>
<name>A0A1H6BH04_9SPHI</name>
<gene>
    <name evidence="1" type="ORF">SAMN05421877_110105</name>
</gene>
<protein>
    <submittedName>
        <fullName evidence="1">Uncharacterized protein</fullName>
    </submittedName>
</protein>
<accession>A0A1H6BH04</accession>
<evidence type="ECO:0000313" key="2">
    <source>
        <dbReference type="Proteomes" id="UP000236731"/>
    </source>
</evidence>
<proteinExistence type="predicted"/>
<sequence>MENYMLTFKAPLKALLQRQQVYELLTRQFPQIGPLSIDMDDKQFVLNVQAPARMEHEIQSALLDAGHRVAYVGAKLIPLVLEKTRTA</sequence>
<reference evidence="2" key="1">
    <citation type="submission" date="2016-10" db="EMBL/GenBank/DDBJ databases">
        <authorList>
            <person name="Varghese N."/>
            <person name="Submissions S."/>
        </authorList>
    </citation>
    <scope>NUCLEOTIDE SEQUENCE [LARGE SCALE GENOMIC DNA]</scope>
    <source>
        <strain evidence="2">DSM 22361</strain>
    </source>
</reference>